<proteinExistence type="predicted"/>
<gene>
    <name evidence="2" type="ORF">C8A05DRAFT_18769</name>
</gene>
<comment type="caution">
    <text evidence="2">The sequence shown here is derived from an EMBL/GenBank/DDBJ whole genome shotgun (WGS) entry which is preliminary data.</text>
</comment>
<evidence type="ECO:0000256" key="1">
    <source>
        <dbReference type="SAM" id="MobiDB-lite"/>
    </source>
</evidence>
<accession>A0AAN6MEB1</accession>
<evidence type="ECO:0000313" key="3">
    <source>
        <dbReference type="Proteomes" id="UP001303889"/>
    </source>
</evidence>
<feature type="compositionally biased region" description="Polar residues" evidence="1">
    <location>
        <begin position="56"/>
        <end position="67"/>
    </location>
</feature>
<keyword evidence="3" id="KW-1185">Reference proteome</keyword>
<sequence>MKAVPGPVSAARKAASHARPHNPGPSSMLPRHTAVDLALRARHAQQLAAPVCSRRASVTSHSGTRISQHTRRSSGSRSLLFDAKINKNPSHQNQIGLWLEKVDVCRRPGTSVSAHPPPLPEPAWQQTPPSTTLTADAALIAIRNSGSPRVPLADITPFVLAAESDASTFYSSSTVDVELPPQRQGRPRPIPDITGAINLLTADETSRLLLLSAQSNTSLAAAIRDIAVARSSRQQPEPQVDMELADTFIFEEHRLESHV</sequence>
<protein>
    <submittedName>
        <fullName evidence="2">Uncharacterized protein</fullName>
    </submittedName>
</protein>
<reference evidence="2" key="1">
    <citation type="journal article" date="2023" name="Mol. Phylogenet. Evol.">
        <title>Genome-scale phylogeny and comparative genomics of the fungal order Sordariales.</title>
        <authorList>
            <person name="Hensen N."/>
            <person name="Bonometti L."/>
            <person name="Westerberg I."/>
            <person name="Brannstrom I.O."/>
            <person name="Guillou S."/>
            <person name="Cros-Aarteil S."/>
            <person name="Calhoun S."/>
            <person name="Haridas S."/>
            <person name="Kuo A."/>
            <person name="Mondo S."/>
            <person name="Pangilinan J."/>
            <person name="Riley R."/>
            <person name="LaButti K."/>
            <person name="Andreopoulos B."/>
            <person name="Lipzen A."/>
            <person name="Chen C."/>
            <person name="Yan M."/>
            <person name="Daum C."/>
            <person name="Ng V."/>
            <person name="Clum A."/>
            <person name="Steindorff A."/>
            <person name="Ohm R.A."/>
            <person name="Martin F."/>
            <person name="Silar P."/>
            <person name="Natvig D.O."/>
            <person name="Lalanne C."/>
            <person name="Gautier V."/>
            <person name="Ament-Velasquez S.L."/>
            <person name="Kruys A."/>
            <person name="Hutchinson M.I."/>
            <person name="Powell A.J."/>
            <person name="Barry K."/>
            <person name="Miller A.N."/>
            <person name="Grigoriev I.V."/>
            <person name="Debuchy R."/>
            <person name="Gladieux P."/>
            <person name="Hiltunen Thoren M."/>
            <person name="Johannesson H."/>
        </authorList>
    </citation>
    <scope>NUCLEOTIDE SEQUENCE</scope>
    <source>
        <strain evidence="2">CBS 103.79</strain>
    </source>
</reference>
<organism evidence="2 3">
    <name type="scientific">Staphylotrichum tortipilum</name>
    <dbReference type="NCBI Taxonomy" id="2831512"/>
    <lineage>
        <taxon>Eukaryota</taxon>
        <taxon>Fungi</taxon>
        <taxon>Dikarya</taxon>
        <taxon>Ascomycota</taxon>
        <taxon>Pezizomycotina</taxon>
        <taxon>Sordariomycetes</taxon>
        <taxon>Sordariomycetidae</taxon>
        <taxon>Sordariales</taxon>
        <taxon>Chaetomiaceae</taxon>
        <taxon>Staphylotrichum</taxon>
    </lineage>
</organism>
<dbReference type="Proteomes" id="UP001303889">
    <property type="component" value="Unassembled WGS sequence"/>
</dbReference>
<reference evidence="2" key="2">
    <citation type="submission" date="2023-05" db="EMBL/GenBank/DDBJ databases">
        <authorList>
            <consortium name="Lawrence Berkeley National Laboratory"/>
            <person name="Steindorff A."/>
            <person name="Hensen N."/>
            <person name="Bonometti L."/>
            <person name="Westerberg I."/>
            <person name="Brannstrom I.O."/>
            <person name="Guillou S."/>
            <person name="Cros-Aarteil S."/>
            <person name="Calhoun S."/>
            <person name="Haridas S."/>
            <person name="Kuo A."/>
            <person name="Mondo S."/>
            <person name="Pangilinan J."/>
            <person name="Riley R."/>
            <person name="Labutti K."/>
            <person name="Andreopoulos B."/>
            <person name="Lipzen A."/>
            <person name="Chen C."/>
            <person name="Yanf M."/>
            <person name="Daum C."/>
            <person name="Ng V."/>
            <person name="Clum A."/>
            <person name="Ohm R."/>
            <person name="Martin F."/>
            <person name="Silar P."/>
            <person name="Natvig D."/>
            <person name="Lalanne C."/>
            <person name="Gautier V."/>
            <person name="Ament-Velasquez S.L."/>
            <person name="Kruys A."/>
            <person name="Hutchinson M.I."/>
            <person name="Powell A.J."/>
            <person name="Barry K."/>
            <person name="Miller A.N."/>
            <person name="Grigoriev I.V."/>
            <person name="Debuchy R."/>
            <person name="Gladieux P."/>
            <person name="Thoren M.H."/>
            <person name="Johannesson H."/>
        </authorList>
    </citation>
    <scope>NUCLEOTIDE SEQUENCE</scope>
    <source>
        <strain evidence="2">CBS 103.79</strain>
    </source>
</reference>
<dbReference type="AlphaFoldDB" id="A0AAN6MEB1"/>
<feature type="region of interest" description="Disordered" evidence="1">
    <location>
        <begin position="48"/>
        <end position="78"/>
    </location>
</feature>
<name>A0AAN6MEB1_9PEZI</name>
<dbReference type="EMBL" id="MU855895">
    <property type="protein sequence ID" value="KAK3898692.1"/>
    <property type="molecule type" value="Genomic_DNA"/>
</dbReference>
<feature type="region of interest" description="Disordered" evidence="1">
    <location>
        <begin position="1"/>
        <end position="30"/>
    </location>
</feature>
<feature type="region of interest" description="Disordered" evidence="1">
    <location>
        <begin position="109"/>
        <end position="129"/>
    </location>
</feature>
<evidence type="ECO:0000313" key="2">
    <source>
        <dbReference type="EMBL" id="KAK3898692.1"/>
    </source>
</evidence>